<evidence type="ECO:0000313" key="2">
    <source>
        <dbReference type="Proteomes" id="UP001322664"/>
    </source>
</evidence>
<proteinExistence type="predicted"/>
<dbReference type="Pfam" id="PF10978">
    <property type="entry name" value="DUF2785"/>
    <property type="match status" value="1"/>
</dbReference>
<dbReference type="Proteomes" id="UP001322664">
    <property type="component" value="Chromosome"/>
</dbReference>
<dbReference type="InterPro" id="IPR021247">
    <property type="entry name" value="DUF2785"/>
</dbReference>
<dbReference type="RefSeq" id="WP_319836137.1">
    <property type="nucleotide sequence ID" value="NZ_CP137624.1"/>
</dbReference>
<evidence type="ECO:0000313" key="1">
    <source>
        <dbReference type="EMBL" id="WPK11037.1"/>
    </source>
</evidence>
<keyword evidence="2" id="KW-1185">Reference proteome</keyword>
<accession>A0ABZ0RS28</accession>
<dbReference type="EMBL" id="CP137624">
    <property type="protein sequence ID" value="WPK11037.1"/>
    <property type="molecule type" value="Genomic_DNA"/>
</dbReference>
<sequence length="276" mass="32376">MTTIYEPLLQMDSLQREQHMQMHREEVLTELLQHIGSANEEHHDKIVYRLFGELMTEGLFLTEQLARTALLLPTKDYLFKNIANGDADSVFTRSFSALWLVYLLYYDGQLSFLTPEEAQFVMTEASRYLEREQDVRGFVEGQGWAHSVAHGADLFAMMITHPHFQPQLVPVILQGIKVTFWKGTVYANEEEDRLAQIFEQLVKTDFPEEVCIEWVEQVFDKLALQRENEGYTMRFFDARMNVLRFMRALYFTLKFSHKMPQLQGVVSIFIGKWTKL</sequence>
<protein>
    <submittedName>
        <fullName evidence="1">DUF2785 domain-containing protein</fullName>
    </submittedName>
</protein>
<gene>
    <name evidence="1" type="ORF">R6U77_14230</name>
</gene>
<name>A0ABZ0RS28_9BACI</name>
<organism evidence="1 2">
    <name type="scientific">Lysinibacillus louembei</name>
    <dbReference type="NCBI Taxonomy" id="1470088"/>
    <lineage>
        <taxon>Bacteria</taxon>
        <taxon>Bacillati</taxon>
        <taxon>Bacillota</taxon>
        <taxon>Bacilli</taxon>
        <taxon>Bacillales</taxon>
        <taxon>Bacillaceae</taxon>
        <taxon>Lysinibacillus</taxon>
    </lineage>
</organism>
<reference evidence="1 2" key="1">
    <citation type="submission" date="2023-09" db="EMBL/GenBank/DDBJ databases">
        <authorList>
            <person name="Page C.A."/>
            <person name="Perez-Diaz I.M."/>
        </authorList>
    </citation>
    <scope>NUCLEOTIDE SEQUENCE [LARGE SCALE GENOMIC DNA]</scope>
    <source>
        <strain evidence="1 2">Ll15</strain>
    </source>
</reference>